<dbReference type="NCBIfam" id="NF002073">
    <property type="entry name" value="PRK00913.1-2"/>
    <property type="match status" value="1"/>
</dbReference>
<reference evidence="10" key="1">
    <citation type="submission" date="2021-05" db="EMBL/GenBank/DDBJ databases">
        <authorList>
            <person name="Tanabe Y."/>
        </authorList>
    </citation>
    <scope>NUCLEOTIDE SEQUENCE</scope>
    <source>
        <strain evidence="10">BOTRYCO-1</strain>
    </source>
</reference>
<comment type="catalytic activity">
    <reaction evidence="2 8">
        <text>Release of an N-terminal amino acid, preferentially leucine, but not glutamic or aspartic acids.</text>
        <dbReference type="EC" id="3.4.11.10"/>
    </reaction>
</comment>
<dbReference type="InterPro" id="IPR008283">
    <property type="entry name" value="Peptidase_M17_N"/>
</dbReference>
<organism evidence="10 11">
    <name type="scientific">Candidatus Phycosocius spiralis</name>
    <dbReference type="NCBI Taxonomy" id="2815099"/>
    <lineage>
        <taxon>Bacteria</taxon>
        <taxon>Pseudomonadati</taxon>
        <taxon>Pseudomonadota</taxon>
        <taxon>Alphaproteobacteria</taxon>
        <taxon>Caulobacterales</taxon>
        <taxon>Caulobacterales incertae sedis</taxon>
        <taxon>Candidatus Phycosocius</taxon>
    </lineage>
</organism>
<dbReference type="InterPro" id="IPR043472">
    <property type="entry name" value="Macro_dom-like"/>
</dbReference>
<dbReference type="EMBL" id="BPFZ01000001">
    <property type="protein sequence ID" value="GIU66004.1"/>
    <property type="molecule type" value="Genomic_DNA"/>
</dbReference>
<evidence type="ECO:0000256" key="2">
    <source>
        <dbReference type="ARBA" id="ARBA00000967"/>
    </source>
</evidence>
<proteinExistence type="inferred from homology"/>
<dbReference type="Gene3D" id="3.40.630.10">
    <property type="entry name" value="Zn peptidases"/>
    <property type="match status" value="1"/>
</dbReference>
<evidence type="ECO:0000256" key="3">
    <source>
        <dbReference type="ARBA" id="ARBA00009528"/>
    </source>
</evidence>
<dbReference type="SUPFAM" id="SSF53187">
    <property type="entry name" value="Zn-dependent exopeptidases"/>
    <property type="match status" value="1"/>
</dbReference>
<feature type="binding site" evidence="8">
    <location>
        <position position="261"/>
    </location>
    <ligand>
        <name>Mn(2+)</name>
        <dbReference type="ChEBI" id="CHEBI:29035"/>
        <label>2</label>
    </ligand>
</feature>
<sequence length="496" mass="52433">MKFQFIEKSHARAVIAFVAQSDGEAVLTPPAVKLDKLCKGRLTKAVAAARFTGAPGKLLQVHAPSDQHELIVLVGLGESGKMDEAGLERAAAVGTKALLTSGIETAAVALAGWKKWAGPSHAARIAFGASLAAYRFDRYRTQLKSDQKPSLETIQIDVAAGAEAWPAYKALADGVYFARNLVNEPANVLHPEEFAKRLKELSLLGIEVEVLGEAQMAALGMHALLGVGLGSARQSQLVIMKWHGGGHEAPLALVGKGVCFDTGGISIKPSGGMEEMKGDMGGAAAIAGTMRAIAGRKAKANVIGLVGLVENMPDGMAQRPGDIVTSMSGQTIEILNTDAEGRLVLCDVMTYAQQKYSPKVMIDLATLTGAIIISLGHEYAGLFSNCDELSGKVIQAGIQSEEPVWRFPLTPAYHKLMDSSVADMKNVQKSGGGAGAGSITAAQFLQRFVQDGVKWAHLDIAGTAWKPTNEDPREPSWATGYGVRLLNRLIANAFEV</sequence>
<feature type="binding site" evidence="8">
    <location>
        <position position="256"/>
    </location>
    <ligand>
        <name>Mn(2+)</name>
        <dbReference type="ChEBI" id="CHEBI:29035"/>
        <label>2</label>
    </ligand>
</feature>
<feature type="domain" description="Cytosol aminopeptidase" evidence="9">
    <location>
        <begin position="336"/>
        <end position="343"/>
    </location>
</feature>
<comment type="caution">
    <text evidence="10">The sequence shown here is derived from an EMBL/GenBank/DDBJ whole genome shotgun (WGS) entry which is preliminary data.</text>
</comment>
<keyword evidence="7 8" id="KW-0464">Manganese</keyword>
<dbReference type="NCBIfam" id="NF002074">
    <property type="entry name" value="PRK00913.1-4"/>
    <property type="match status" value="1"/>
</dbReference>
<comment type="cofactor">
    <cofactor evidence="8">
        <name>Mn(2+)</name>
        <dbReference type="ChEBI" id="CHEBI:29035"/>
    </cofactor>
    <text evidence="8">Binds 2 manganese ions per subunit.</text>
</comment>
<dbReference type="Gene3D" id="3.40.220.10">
    <property type="entry name" value="Leucine Aminopeptidase, subunit E, domain 1"/>
    <property type="match status" value="1"/>
</dbReference>
<feature type="binding site" evidence="8">
    <location>
        <position position="340"/>
    </location>
    <ligand>
        <name>Mn(2+)</name>
        <dbReference type="ChEBI" id="CHEBI:29035"/>
        <label>1</label>
    </ligand>
</feature>
<dbReference type="PROSITE" id="PS00631">
    <property type="entry name" value="CYTOSOL_AP"/>
    <property type="match status" value="1"/>
</dbReference>
<dbReference type="Proteomes" id="UP001161064">
    <property type="component" value="Unassembled WGS sequence"/>
</dbReference>
<feature type="binding site" evidence="8">
    <location>
        <position position="261"/>
    </location>
    <ligand>
        <name>Mn(2+)</name>
        <dbReference type="ChEBI" id="CHEBI:29035"/>
        <label>1</label>
    </ligand>
</feature>
<dbReference type="PANTHER" id="PTHR11963:SF23">
    <property type="entry name" value="CYTOSOL AMINOPEPTIDASE"/>
    <property type="match status" value="1"/>
</dbReference>
<protein>
    <recommendedName>
        <fullName evidence="8">Probable cytosol aminopeptidase</fullName>
        <ecNumber evidence="8">3.4.11.1</ecNumber>
    </recommendedName>
    <alternativeName>
        <fullName evidence="8">Leucine aminopeptidase</fullName>
        <shortName evidence="8">LAP</shortName>
        <ecNumber evidence="8">3.4.11.10</ecNumber>
    </alternativeName>
    <alternativeName>
        <fullName evidence="8">Leucyl aminopeptidase</fullName>
    </alternativeName>
</protein>
<dbReference type="SUPFAM" id="SSF52949">
    <property type="entry name" value="Macro domain-like"/>
    <property type="match status" value="1"/>
</dbReference>
<feature type="active site" evidence="8">
    <location>
        <position position="268"/>
    </location>
</feature>
<evidence type="ECO:0000256" key="4">
    <source>
        <dbReference type="ARBA" id="ARBA00022438"/>
    </source>
</evidence>
<feature type="active site" evidence="8">
    <location>
        <position position="342"/>
    </location>
</feature>
<comment type="similarity">
    <text evidence="3 8">Belongs to the peptidase M17 family.</text>
</comment>
<keyword evidence="8" id="KW-0479">Metal-binding</keyword>
<feature type="binding site" evidence="8">
    <location>
        <position position="279"/>
    </location>
    <ligand>
        <name>Mn(2+)</name>
        <dbReference type="ChEBI" id="CHEBI:29035"/>
        <label>2</label>
    </ligand>
</feature>
<dbReference type="NCBIfam" id="NF002075">
    <property type="entry name" value="PRK00913.2-2"/>
    <property type="match status" value="1"/>
</dbReference>
<name>A0ABQ4PSM2_9PROT</name>
<dbReference type="EC" id="3.4.11.1" evidence="8"/>
<evidence type="ECO:0000259" key="9">
    <source>
        <dbReference type="PROSITE" id="PS00631"/>
    </source>
</evidence>
<dbReference type="CDD" id="cd00433">
    <property type="entry name" value="Peptidase_M17"/>
    <property type="match status" value="1"/>
</dbReference>
<evidence type="ECO:0000256" key="8">
    <source>
        <dbReference type="HAMAP-Rule" id="MF_00181"/>
    </source>
</evidence>
<keyword evidence="6 8" id="KW-0378">Hydrolase</keyword>
<gene>
    <name evidence="8 10" type="primary">pepA</name>
    <name evidence="10" type="ORF">PsB1_0158</name>
</gene>
<reference evidence="10" key="2">
    <citation type="journal article" date="2023" name="ISME Commun">
        <title>Characterization of a bloom-associated alphaproteobacterial lineage, 'Candidatus Phycosocius': insights into freshwater algal-bacterial interactions.</title>
        <authorList>
            <person name="Tanabe Y."/>
            <person name="Yamaguchi H."/>
            <person name="Yoshida M."/>
            <person name="Kai A."/>
            <person name="Okazaki Y."/>
        </authorList>
    </citation>
    <scope>NUCLEOTIDE SEQUENCE</scope>
    <source>
        <strain evidence="10">BOTRYCO-1</strain>
    </source>
</reference>
<evidence type="ECO:0000256" key="6">
    <source>
        <dbReference type="ARBA" id="ARBA00022801"/>
    </source>
</evidence>
<dbReference type="InterPro" id="IPR011356">
    <property type="entry name" value="Leucine_aapep/pepB"/>
</dbReference>
<accession>A0ABQ4PSM2</accession>
<evidence type="ECO:0000313" key="10">
    <source>
        <dbReference type="EMBL" id="GIU66004.1"/>
    </source>
</evidence>
<comment type="catalytic activity">
    <reaction evidence="1 8">
        <text>Release of an N-terminal amino acid, Xaa-|-Yaa-, in which Xaa is preferably Leu, but may be other amino acids including Pro although not Arg or Lys, and Yaa may be Pro. Amino acid amides and methyl esters are also readily hydrolyzed, but rates on arylamides are exceedingly low.</text>
        <dbReference type="EC" id="3.4.11.1"/>
    </reaction>
</comment>
<dbReference type="PANTHER" id="PTHR11963">
    <property type="entry name" value="LEUCINE AMINOPEPTIDASE-RELATED"/>
    <property type="match status" value="1"/>
</dbReference>
<keyword evidence="11" id="KW-1185">Reference proteome</keyword>
<evidence type="ECO:0000256" key="5">
    <source>
        <dbReference type="ARBA" id="ARBA00022670"/>
    </source>
</evidence>
<evidence type="ECO:0000256" key="7">
    <source>
        <dbReference type="ARBA" id="ARBA00023211"/>
    </source>
</evidence>
<feature type="binding site" evidence="8">
    <location>
        <position position="338"/>
    </location>
    <ligand>
        <name>Mn(2+)</name>
        <dbReference type="ChEBI" id="CHEBI:29035"/>
        <label>1</label>
    </ligand>
</feature>
<evidence type="ECO:0000256" key="1">
    <source>
        <dbReference type="ARBA" id="ARBA00000135"/>
    </source>
</evidence>
<dbReference type="InterPro" id="IPR023042">
    <property type="entry name" value="Peptidase_M17_leu_NH2_pept"/>
</dbReference>
<keyword evidence="8" id="KW-0963">Cytoplasm</keyword>
<evidence type="ECO:0000313" key="11">
    <source>
        <dbReference type="Proteomes" id="UP001161064"/>
    </source>
</evidence>
<keyword evidence="5 8" id="KW-0645">Protease</keyword>
<feature type="binding site" evidence="8">
    <location>
        <position position="340"/>
    </location>
    <ligand>
        <name>Mn(2+)</name>
        <dbReference type="ChEBI" id="CHEBI:29035"/>
        <label>2</label>
    </ligand>
</feature>
<dbReference type="GO" id="GO:0004177">
    <property type="term" value="F:aminopeptidase activity"/>
    <property type="evidence" value="ECO:0007669"/>
    <property type="project" value="UniProtKB-KW"/>
</dbReference>
<dbReference type="InterPro" id="IPR000819">
    <property type="entry name" value="Peptidase_M17_C"/>
</dbReference>
<keyword evidence="4 8" id="KW-0031">Aminopeptidase</keyword>
<dbReference type="Pfam" id="PF02789">
    <property type="entry name" value="Peptidase_M17_N"/>
    <property type="match status" value="1"/>
</dbReference>
<dbReference type="EC" id="3.4.11.10" evidence="8"/>
<dbReference type="RefSeq" id="WP_284358474.1">
    <property type="nucleotide sequence ID" value="NZ_BPFZ01000001.1"/>
</dbReference>
<dbReference type="PRINTS" id="PR00481">
    <property type="entry name" value="LAMNOPPTDASE"/>
</dbReference>
<comment type="subcellular location">
    <subcellularLocation>
        <location evidence="8">Cytoplasm</location>
    </subcellularLocation>
</comment>
<dbReference type="HAMAP" id="MF_00181">
    <property type="entry name" value="Cytosol_peptidase_M17"/>
    <property type="match status" value="1"/>
</dbReference>
<comment type="function">
    <text evidence="8">Presumably involved in the processing and regular turnover of intracellular proteins. Catalyzes the removal of unsubstituted N-terminal amino acids from various peptides.</text>
</comment>
<dbReference type="Pfam" id="PF00883">
    <property type="entry name" value="Peptidase_M17"/>
    <property type="match status" value="1"/>
</dbReference>
<dbReference type="NCBIfam" id="NF002077">
    <property type="entry name" value="PRK00913.2-4"/>
    <property type="match status" value="1"/>
</dbReference>